<comment type="caution">
    <text evidence="1">The sequence shown here is derived from an EMBL/GenBank/DDBJ whole genome shotgun (WGS) entry which is preliminary data.</text>
</comment>
<keyword evidence="2" id="KW-1185">Reference proteome</keyword>
<dbReference type="SFLD" id="SFLDS00003">
    <property type="entry name" value="Haloacid_Dehalogenase"/>
    <property type="match status" value="1"/>
</dbReference>
<organism evidence="1 2">
    <name type="scientific">Flavobacterium bernardetii</name>
    <dbReference type="NCBI Taxonomy" id="2813823"/>
    <lineage>
        <taxon>Bacteria</taxon>
        <taxon>Pseudomonadati</taxon>
        <taxon>Bacteroidota</taxon>
        <taxon>Flavobacteriia</taxon>
        <taxon>Flavobacteriales</taxon>
        <taxon>Flavobacteriaceae</taxon>
        <taxon>Flavobacterium</taxon>
    </lineage>
</organism>
<accession>A0ABR7IUA9</accession>
<sequence>MIEAIIFDLGDVFLNLNHQASVDAFKKLGLNEWNDDLKAKTILFETGKMDELHFMKAIQKYLPNHELSEIRDAWNAIIGDFPLERLEFLEKLQNKYDIFLLSNTNPTHIDKFEHRVGLTFAREFYAHFNKIYFSYETKVRKPEEAVFNLIIQQNNLKPAKTLFVDDTLEHIEAAKSLGINTWQIIVGQEDVTNLFDKKIL</sequence>
<protein>
    <submittedName>
        <fullName evidence="1">HAD family phosphatase</fullName>
    </submittedName>
</protein>
<dbReference type="Gene3D" id="3.40.50.1000">
    <property type="entry name" value="HAD superfamily/HAD-like"/>
    <property type="match status" value="1"/>
</dbReference>
<dbReference type="SUPFAM" id="SSF56784">
    <property type="entry name" value="HAD-like"/>
    <property type="match status" value="1"/>
</dbReference>
<dbReference type="CDD" id="cd02603">
    <property type="entry name" value="HAD_sEH-N_like"/>
    <property type="match status" value="1"/>
</dbReference>
<dbReference type="InterPro" id="IPR036412">
    <property type="entry name" value="HAD-like_sf"/>
</dbReference>
<dbReference type="Proteomes" id="UP000605990">
    <property type="component" value="Unassembled WGS sequence"/>
</dbReference>
<dbReference type="PANTHER" id="PTHR43611:SF3">
    <property type="entry name" value="FLAVIN MONONUCLEOTIDE HYDROLASE 1, CHLOROPLATIC"/>
    <property type="match status" value="1"/>
</dbReference>
<dbReference type="Pfam" id="PF00702">
    <property type="entry name" value="Hydrolase"/>
    <property type="match status" value="1"/>
</dbReference>
<dbReference type="InterPro" id="IPR023214">
    <property type="entry name" value="HAD_sf"/>
</dbReference>
<evidence type="ECO:0000313" key="2">
    <source>
        <dbReference type="Proteomes" id="UP000605990"/>
    </source>
</evidence>
<gene>
    <name evidence="1" type="ORF">H8R27_00515</name>
</gene>
<dbReference type="SFLD" id="SFLDG01129">
    <property type="entry name" value="C1.5:_HAD__Beta-PGM__Phosphata"/>
    <property type="match status" value="1"/>
</dbReference>
<proteinExistence type="predicted"/>
<dbReference type="EMBL" id="JACRUN010000001">
    <property type="protein sequence ID" value="MBC5833355.1"/>
    <property type="molecule type" value="Genomic_DNA"/>
</dbReference>
<reference evidence="1 2" key="1">
    <citation type="submission" date="2020-08" db="EMBL/GenBank/DDBJ databases">
        <title>Description of novel Flavobacterium F-408 isolate.</title>
        <authorList>
            <person name="Saticioglu I.B."/>
            <person name="Duman M."/>
            <person name="Altun S."/>
        </authorList>
    </citation>
    <scope>NUCLEOTIDE SEQUENCE [LARGE SCALE GENOMIC DNA]</scope>
    <source>
        <strain evidence="1 2">F-408</strain>
    </source>
</reference>
<name>A0ABR7IUA9_9FLAO</name>
<dbReference type="InterPro" id="IPR023198">
    <property type="entry name" value="PGP-like_dom2"/>
</dbReference>
<dbReference type="NCBIfam" id="TIGR01509">
    <property type="entry name" value="HAD-SF-IA-v3"/>
    <property type="match status" value="1"/>
</dbReference>
<dbReference type="NCBIfam" id="TIGR01549">
    <property type="entry name" value="HAD-SF-IA-v1"/>
    <property type="match status" value="1"/>
</dbReference>
<dbReference type="RefSeq" id="WP_166124610.1">
    <property type="nucleotide sequence ID" value="NZ_JAANOQ010000001.1"/>
</dbReference>
<dbReference type="PANTHER" id="PTHR43611">
    <property type="entry name" value="ALPHA-D-GLUCOSE 1-PHOSPHATE PHOSPHATASE"/>
    <property type="match status" value="1"/>
</dbReference>
<dbReference type="InterPro" id="IPR006439">
    <property type="entry name" value="HAD-SF_hydro_IA"/>
</dbReference>
<evidence type="ECO:0000313" key="1">
    <source>
        <dbReference type="EMBL" id="MBC5833355.1"/>
    </source>
</evidence>
<dbReference type="Gene3D" id="1.10.150.240">
    <property type="entry name" value="Putative phosphatase, domain 2"/>
    <property type="match status" value="1"/>
</dbReference>